<sequence>MFISSIPHTLAEEVEDVVSSAVQMHEDLRVQMHPMSYERLMVEIAVHNGEILFLDEQLMSAAYDPTGLVPLDEILNDEWESLIPDDYRAVDEKTGQTHVYAIPFNNDSSFLENLGVELENPLVAIVPIYAENKAFSMELLQYIMETN</sequence>
<dbReference type="Proteomes" id="UP000018896">
    <property type="component" value="Unassembled WGS sequence"/>
</dbReference>
<proteinExistence type="predicted"/>
<gene>
    <name evidence="1" type="ORF">JCM9157_1872</name>
</gene>
<dbReference type="EMBL" id="BAUV01000011">
    <property type="protein sequence ID" value="GAE34792.1"/>
    <property type="molecule type" value="Genomic_DNA"/>
</dbReference>
<reference evidence="1 2" key="1">
    <citation type="journal article" date="2014" name="Genome Announc.">
        <title>Draft Genome Sequences of Three Alkaliphilic Bacillus Strains, Bacillus wakoensis JCM 9140T, Bacillus akibai JCM 9157T, and Bacillus hemicellulosilyticus JCM 9152T.</title>
        <authorList>
            <person name="Yuki M."/>
            <person name="Oshima K."/>
            <person name="Suda W."/>
            <person name="Oshida Y."/>
            <person name="Kitamura K."/>
            <person name="Iida T."/>
            <person name="Hattori M."/>
            <person name="Ohkuma M."/>
        </authorList>
    </citation>
    <scope>NUCLEOTIDE SEQUENCE [LARGE SCALE GENOMIC DNA]</scope>
    <source>
        <strain evidence="1 2">JCM 9157</strain>
    </source>
</reference>
<dbReference type="AlphaFoldDB" id="W4QS74"/>
<organism evidence="1 2">
    <name type="scientific">Halalkalibacter akibai (strain ATCC 43226 / DSM 21942 / CIP 109018 / JCM 9157 / 1139)</name>
    <name type="common">Bacillus akibai</name>
    <dbReference type="NCBI Taxonomy" id="1236973"/>
    <lineage>
        <taxon>Bacteria</taxon>
        <taxon>Bacillati</taxon>
        <taxon>Bacillota</taxon>
        <taxon>Bacilli</taxon>
        <taxon>Bacillales</taxon>
        <taxon>Bacillaceae</taxon>
        <taxon>Halalkalibacter</taxon>
    </lineage>
</organism>
<evidence type="ECO:0000313" key="2">
    <source>
        <dbReference type="Proteomes" id="UP000018896"/>
    </source>
</evidence>
<comment type="caution">
    <text evidence="1">The sequence shown here is derived from an EMBL/GenBank/DDBJ whole genome shotgun (WGS) entry which is preliminary data.</text>
</comment>
<accession>W4QS74</accession>
<protein>
    <submittedName>
        <fullName evidence="1">Uncharacterized protein</fullName>
    </submittedName>
</protein>
<name>W4QS74_HALA3</name>
<dbReference type="eggNOG" id="COG1653">
    <property type="taxonomic scope" value="Bacteria"/>
</dbReference>
<evidence type="ECO:0000313" key="1">
    <source>
        <dbReference type="EMBL" id="GAE34792.1"/>
    </source>
</evidence>
<keyword evidence="2" id="KW-1185">Reference proteome</keyword>
<dbReference type="STRING" id="1236973.JCM9157_1872"/>